<dbReference type="Pfam" id="PF05368">
    <property type="entry name" value="NmrA"/>
    <property type="match status" value="1"/>
</dbReference>
<dbReference type="InterPro" id="IPR045312">
    <property type="entry name" value="PCBER-like"/>
</dbReference>
<dbReference type="InterPro" id="IPR008030">
    <property type="entry name" value="NmrA-like"/>
</dbReference>
<dbReference type="AlphaFoldDB" id="A0A1I0SAG5"/>
<keyword evidence="1" id="KW-0521">NADP</keyword>
<gene>
    <name evidence="4" type="ORF">SAMN04488122_5488</name>
</gene>
<dbReference type="InterPro" id="IPR051609">
    <property type="entry name" value="NmrA/Isoflavone_reductase-like"/>
</dbReference>
<dbReference type="EMBL" id="FOJG01000002">
    <property type="protein sequence ID" value="SEW53480.1"/>
    <property type="molecule type" value="Genomic_DNA"/>
</dbReference>
<protein>
    <submittedName>
        <fullName evidence="4">NmrA-like family protein</fullName>
    </submittedName>
</protein>
<dbReference type="OrthoDB" id="5540862at2"/>
<organism evidence="4 5">
    <name type="scientific">Chitinophaga arvensicola</name>
    <dbReference type="NCBI Taxonomy" id="29529"/>
    <lineage>
        <taxon>Bacteria</taxon>
        <taxon>Pseudomonadati</taxon>
        <taxon>Bacteroidota</taxon>
        <taxon>Chitinophagia</taxon>
        <taxon>Chitinophagales</taxon>
        <taxon>Chitinophagaceae</taxon>
        <taxon>Chitinophaga</taxon>
    </lineage>
</organism>
<sequence>MKQSFLVIGAGEVGLAILNSLYDYQEKHGQPLDIAVLVQPLASSVARIKNNPKFINVTVETADLVNENITALSGIFKKYDTVICCSGFSTGKGMQVKITKAVLDAGVSRYIPWQFGVDYDKIGRGSAQPSFDEQLDVRDLLRAQHNTHWIIVSTGMITSFLFREDFGVVSLSDKTVSALGSWQHALTLTSCEDIGRLTIEILFRQPEISDQVVFIAGDTLTFKELANTLEKVFNMEFKRKLWDIPKLQKAAIEDPADVFNRYRLVFTNPGVTWPMTQTFNYQHRIPTVDVERWVKENVVNQEA</sequence>
<evidence type="ECO:0000259" key="3">
    <source>
        <dbReference type="Pfam" id="PF05368"/>
    </source>
</evidence>
<dbReference type="Gene3D" id="3.40.50.720">
    <property type="entry name" value="NAD(P)-binding Rossmann-like Domain"/>
    <property type="match status" value="1"/>
</dbReference>
<keyword evidence="2" id="KW-0560">Oxidoreductase</keyword>
<proteinExistence type="predicted"/>
<dbReference type="PANTHER" id="PTHR47706">
    <property type="entry name" value="NMRA-LIKE FAMILY PROTEIN"/>
    <property type="match status" value="1"/>
</dbReference>
<dbReference type="PANTHER" id="PTHR47706:SF6">
    <property type="entry name" value="NMRA-LIKE FAMILY PROTEIN (AFU_ORTHOLOGUE AFUA_6G00280)"/>
    <property type="match status" value="1"/>
</dbReference>
<evidence type="ECO:0000313" key="4">
    <source>
        <dbReference type="EMBL" id="SEW53480.1"/>
    </source>
</evidence>
<dbReference type="SUPFAM" id="SSF51735">
    <property type="entry name" value="NAD(P)-binding Rossmann-fold domains"/>
    <property type="match status" value="1"/>
</dbReference>
<dbReference type="STRING" id="29529.SAMN04488122_5488"/>
<evidence type="ECO:0000256" key="2">
    <source>
        <dbReference type="ARBA" id="ARBA00023002"/>
    </source>
</evidence>
<accession>A0A1I0SAG5</accession>
<evidence type="ECO:0000256" key="1">
    <source>
        <dbReference type="ARBA" id="ARBA00022857"/>
    </source>
</evidence>
<dbReference type="Proteomes" id="UP000199310">
    <property type="component" value="Unassembled WGS sequence"/>
</dbReference>
<dbReference type="Gene3D" id="3.90.25.10">
    <property type="entry name" value="UDP-galactose 4-epimerase, domain 1"/>
    <property type="match status" value="1"/>
</dbReference>
<dbReference type="InterPro" id="IPR036291">
    <property type="entry name" value="NAD(P)-bd_dom_sf"/>
</dbReference>
<feature type="domain" description="NmrA-like" evidence="3">
    <location>
        <begin position="2"/>
        <end position="243"/>
    </location>
</feature>
<dbReference type="RefSeq" id="WP_089900614.1">
    <property type="nucleotide sequence ID" value="NZ_FOJG01000002.1"/>
</dbReference>
<dbReference type="GO" id="GO:0016491">
    <property type="term" value="F:oxidoreductase activity"/>
    <property type="evidence" value="ECO:0007669"/>
    <property type="project" value="UniProtKB-KW"/>
</dbReference>
<name>A0A1I0SAG5_9BACT</name>
<keyword evidence="5" id="KW-1185">Reference proteome</keyword>
<reference evidence="5" key="1">
    <citation type="submission" date="2016-10" db="EMBL/GenBank/DDBJ databases">
        <authorList>
            <person name="Varghese N."/>
            <person name="Submissions S."/>
        </authorList>
    </citation>
    <scope>NUCLEOTIDE SEQUENCE [LARGE SCALE GENOMIC DNA]</scope>
    <source>
        <strain evidence="5">DSM 3695</strain>
    </source>
</reference>
<dbReference type="CDD" id="cd05259">
    <property type="entry name" value="PCBER_SDR_a"/>
    <property type="match status" value="1"/>
</dbReference>
<evidence type="ECO:0000313" key="5">
    <source>
        <dbReference type="Proteomes" id="UP000199310"/>
    </source>
</evidence>